<evidence type="ECO:0000313" key="3">
    <source>
        <dbReference type="Proteomes" id="UP000501346"/>
    </source>
</evidence>
<keyword evidence="3" id="KW-1185">Reference proteome</keyword>
<organism evidence="2 3">
    <name type="scientific">Saccharomyces pastorianus</name>
    <name type="common">Lager yeast</name>
    <name type="synonym">Saccharomyces cerevisiae x Saccharomyces eubayanus</name>
    <dbReference type="NCBI Taxonomy" id="27292"/>
    <lineage>
        <taxon>Eukaryota</taxon>
        <taxon>Fungi</taxon>
        <taxon>Dikarya</taxon>
        <taxon>Ascomycota</taxon>
        <taxon>Saccharomycotina</taxon>
        <taxon>Saccharomycetes</taxon>
        <taxon>Saccharomycetales</taxon>
        <taxon>Saccharomycetaceae</taxon>
        <taxon>Saccharomyces</taxon>
    </lineage>
</organism>
<dbReference type="Proteomes" id="UP000501346">
    <property type="component" value="Chromosome SeIV-SeII"/>
</dbReference>
<dbReference type="GO" id="GO:0031207">
    <property type="term" value="C:Sec62/Sec63 complex"/>
    <property type="evidence" value="ECO:0007669"/>
    <property type="project" value="InterPro"/>
</dbReference>
<name>A0A6C1E4R9_SACPS</name>
<protein>
    <submittedName>
        <fullName evidence="2">Translocation protein S66</fullName>
    </submittedName>
</protein>
<dbReference type="EMBL" id="CP049001">
    <property type="protein sequence ID" value="QID84346.1"/>
    <property type="molecule type" value="Genomic_DNA"/>
</dbReference>
<feature type="transmembrane region" description="Helical" evidence="1">
    <location>
        <begin position="28"/>
        <end position="48"/>
    </location>
</feature>
<dbReference type="OrthoDB" id="73168at2759"/>
<dbReference type="InterPro" id="IPR018624">
    <property type="entry name" value="Sec66"/>
</dbReference>
<gene>
    <name evidence="2" type="primary">SEC66_2</name>
    <name evidence="2" type="ORF">GRS66_006847</name>
</gene>
<dbReference type="AlphaFoldDB" id="A0A6C1E4R9"/>
<dbReference type="GO" id="GO:0031204">
    <property type="term" value="P:post-translational protein targeting to membrane, translocation"/>
    <property type="evidence" value="ECO:0007669"/>
    <property type="project" value="InterPro"/>
</dbReference>
<dbReference type="PANTHER" id="PTHR28229">
    <property type="entry name" value="TRANSLOCATION PROTEIN SEC66"/>
    <property type="match status" value="1"/>
</dbReference>
<accession>A0A6C1E4R9</accession>
<proteinExistence type="predicted"/>
<dbReference type="Pfam" id="PF09802">
    <property type="entry name" value="Sec66"/>
    <property type="match status" value="1"/>
</dbReference>
<keyword evidence="1" id="KW-0472">Membrane</keyword>
<sequence length="206" mass="24273">MSEFNETKFSSNGTFTENEEPIVETKVISVYTPLIYVFILVVYLVMFASNYRKKQAKKISEQPSIFDENDAHDLFFQIKEMSENEKVHEKVLKAALLNRGAESVRRSLKLKELAPQINLLYKNGSIGEDYWKRFETEVKLIELEFKDTLQEAERLQPGWAQLFVMVCKEICFNQALSRRYRSILKRKEVCIEEWELKINDDGRLVE</sequence>
<evidence type="ECO:0000313" key="2">
    <source>
        <dbReference type="EMBL" id="QID84346.1"/>
    </source>
</evidence>
<keyword evidence="1" id="KW-1133">Transmembrane helix</keyword>
<keyword evidence="1" id="KW-0812">Transmembrane</keyword>
<dbReference type="PANTHER" id="PTHR28229:SF1">
    <property type="entry name" value="TRANSLOCATION PROTEIN SEC66"/>
    <property type="match status" value="1"/>
</dbReference>
<evidence type="ECO:0000256" key="1">
    <source>
        <dbReference type="SAM" id="Phobius"/>
    </source>
</evidence>
<reference evidence="2 3" key="1">
    <citation type="journal article" date="2019" name="BMC Genomics">
        <title>Chromosome level assembly and comparative genome analysis confirm lager-brewing yeasts originated from a single hybridization.</title>
        <authorList>
            <person name="Salazar A.N."/>
            <person name="Gorter de Vries A.R."/>
            <person name="van den Broek M."/>
            <person name="Brouwers N."/>
            <person name="de la Torre Cortes P."/>
            <person name="Kuijpers N.G.A."/>
            <person name="Daran J.G."/>
            <person name="Abeel T."/>
        </authorList>
    </citation>
    <scope>NUCLEOTIDE SEQUENCE [LARGE SCALE GENOMIC DNA]</scope>
    <source>
        <strain evidence="2 3">CBS 1483</strain>
    </source>
</reference>